<comment type="subcellular location">
    <subcellularLocation>
        <location evidence="1 5">Cytoplasm</location>
    </subcellularLocation>
</comment>
<name>G0GFL6_WINT7</name>
<accession>G0GFL6</accession>
<keyword evidence="4 5" id="KW-0963">Cytoplasm</keyword>
<evidence type="ECO:0000256" key="4">
    <source>
        <dbReference type="ARBA" id="ARBA00022490"/>
    </source>
</evidence>
<dbReference type="GO" id="GO:0005737">
    <property type="term" value="C:cytoplasm"/>
    <property type="evidence" value="ECO:0007669"/>
    <property type="project" value="UniProtKB-SubCell"/>
</dbReference>
<evidence type="ECO:0000256" key="3">
    <source>
        <dbReference type="ARBA" id="ARBA00018111"/>
    </source>
</evidence>
<evidence type="ECO:0000256" key="2">
    <source>
        <dbReference type="ARBA" id="ARBA00009695"/>
    </source>
</evidence>
<dbReference type="PANTHER" id="PTHR33602">
    <property type="entry name" value="REGULATORY PROTEIN RECX FAMILY PROTEIN"/>
    <property type="match status" value="1"/>
</dbReference>
<dbReference type="Gene3D" id="1.10.10.10">
    <property type="entry name" value="Winged helix-like DNA-binding domain superfamily/Winged helix DNA-binding domain"/>
    <property type="match status" value="2"/>
</dbReference>
<comment type="similarity">
    <text evidence="2 5">Belongs to the RecX family.</text>
</comment>
<evidence type="ECO:0000259" key="6">
    <source>
        <dbReference type="Pfam" id="PF02631"/>
    </source>
</evidence>
<dbReference type="InterPro" id="IPR053924">
    <property type="entry name" value="RecX_HTH_2nd"/>
</dbReference>
<dbReference type="Proteomes" id="UP000007254">
    <property type="component" value="Chromosome"/>
</dbReference>
<organism evidence="7 8">
    <name type="scientific">Winmispira thermophila (strain ATCC 700085 / DSM 6578 / Z-1203)</name>
    <name type="common">Spirochaeta thermophila</name>
    <dbReference type="NCBI Taxonomy" id="869211"/>
    <lineage>
        <taxon>Bacteria</taxon>
        <taxon>Pseudomonadati</taxon>
        <taxon>Spirochaetota</taxon>
        <taxon>Spirochaetia</taxon>
        <taxon>Winmispirales</taxon>
        <taxon>Winmispiraceae</taxon>
        <taxon>Winmispira</taxon>
    </lineage>
</organism>
<dbReference type="Pfam" id="PF02631">
    <property type="entry name" value="RecX_HTH2"/>
    <property type="match status" value="1"/>
</dbReference>
<evidence type="ECO:0000256" key="5">
    <source>
        <dbReference type="HAMAP-Rule" id="MF_01114"/>
    </source>
</evidence>
<dbReference type="HAMAP" id="MF_01114">
    <property type="entry name" value="RecX"/>
    <property type="match status" value="1"/>
</dbReference>
<dbReference type="GO" id="GO:0006282">
    <property type="term" value="P:regulation of DNA repair"/>
    <property type="evidence" value="ECO:0007669"/>
    <property type="project" value="UniProtKB-UniRule"/>
</dbReference>
<evidence type="ECO:0000313" key="8">
    <source>
        <dbReference type="Proteomes" id="UP000007254"/>
    </source>
</evidence>
<dbReference type="HOGENOM" id="CLU_1244692_0_0_12"/>
<dbReference type="AlphaFoldDB" id="G0GFL6"/>
<keyword evidence="8" id="KW-1185">Reference proteome</keyword>
<feature type="domain" description="RecX second three-helical" evidence="6">
    <location>
        <begin position="122"/>
        <end position="163"/>
    </location>
</feature>
<gene>
    <name evidence="5" type="primary">recX</name>
    <name evidence="7" type="ordered locus">Spith_2160</name>
</gene>
<dbReference type="InterPro" id="IPR003783">
    <property type="entry name" value="Regulatory_RecX"/>
</dbReference>
<protein>
    <recommendedName>
        <fullName evidence="3 5">Regulatory protein RecX</fullName>
    </recommendedName>
</protein>
<dbReference type="PANTHER" id="PTHR33602:SF1">
    <property type="entry name" value="REGULATORY PROTEIN RECX FAMILY PROTEIN"/>
    <property type="match status" value="1"/>
</dbReference>
<evidence type="ECO:0000313" key="7">
    <source>
        <dbReference type="EMBL" id="AEJ62415.1"/>
    </source>
</evidence>
<dbReference type="STRING" id="869211.Spith_2160"/>
<dbReference type="InterPro" id="IPR036388">
    <property type="entry name" value="WH-like_DNA-bd_sf"/>
</dbReference>
<reference evidence="7 8" key="1">
    <citation type="submission" date="2011-06" db="EMBL/GenBank/DDBJ databases">
        <title>The complete genome of Spirochaeta thermophila DSM 6578.</title>
        <authorList>
            <consortium name="US DOE Joint Genome Institute (JGI-PGF)"/>
            <person name="Lucas S."/>
            <person name="Lapidus A."/>
            <person name="Bruce D."/>
            <person name="Goodwin L."/>
            <person name="Pitluck S."/>
            <person name="Peters L."/>
            <person name="Kyrpides N."/>
            <person name="Mavromatis K."/>
            <person name="Ivanova N."/>
            <person name="Mikailova N."/>
            <person name="Pagani I."/>
            <person name="Chertkov O."/>
            <person name="Detter J.C."/>
            <person name="Tapia R."/>
            <person name="Han C."/>
            <person name="Land M."/>
            <person name="Hauser L."/>
            <person name="Markowitz V."/>
            <person name="Cheng J.-F."/>
            <person name="Hugenholtz P."/>
            <person name="Woyke T."/>
            <person name="Wu D."/>
            <person name="Spring S."/>
            <person name="Merkhoffer B."/>
            <person name="Schneider S."/>
            <person name="Klenk H.-P."/>
            <person name="Eisen J.A."/>
        </authorList>
    </citation>
    <scope>NUCLEOTIDE SEQUENCE [LARGE SCALE GENOMIC DNA]</scope>
    <source>
        <strain evidence="8">ATCC 700085 / DSM 6578 / Z-1203</strain>
    </source>
</reference>
<dbReference type="EMBL" id="CP002903">
    <property type="protein sequence ID" value="AEJ62415.1"/>
    <property type="molecule type" value="Genomic_DNA"/>
</dbReference>
<evidence type="ECO:0000256" key="1">
    <source>
        <dbReference type="ARBA" id="ARBA00004496"/>
    </source>
</evidence>
<dbReference type="KEGG" id="stq:Spith_2160"/>
<proteinExistence type="inferred from homology"/>
<sequence>MGTRRRGEASSSPSGDLIVGIEKEGAPPGCAVVHLADGSFFCLLRRTLREEGLEVGVRVRADRLSNLAARDERTRMEEYLEPLLRRHLYTRRHLRTKLLRKGFSSSQVDALLDTLEARGMVDDRVYSRTWIELRTRKSPLGRGALRQGLLRKGVDPQAVRASLDEWDEATLREGARQYVMRLVRQGVSRERIFARMARRGFGPAKVRHLLEEEPGEDVEEQG</sequence>
<comment type="function">
    <text evidence="5">Modulates RecA activity.</text>
</comment>